<feature type="transmembrane region" description="Helical" evidence="1">
    <location>
        <begin position="12"/>
        <end position="33"/>
    </location>
</feature>
<keyword evidence="1 3" id="KW-0150">Chloroplast</keyword>
<feature type="transmembrane region" description="Helical" evidence="1">
    <location>
        <begin position="202"/>
        <end position="220"/>
    </location>
</feature>
<accession>A0A385KP43</accession>
<comment type="similarity">
    <text evidence="1">Belongs to the TIC214 family.</text>
</comment>
<sequence>MLLYLLQVSFITWVRVAGPCILFGLYYGLLSTLPIGPSQILSIRAFLLGGNTSGSAALSGLMVSQLILFLSIFYSPLYILIIKPHVITLLIVPYVIFYWFRNKDLSDYRVFRPIDSFKDFRIYNIFIDSFILQILNPILLPSPVLARLIHLFLFRYSNNVMFLMSSFLGWLVGHILFSNLSRLLLIRIQSDSPILYLLIKRIIYKTFSIIIFIYVLLYLGKAPVSLFTNKFEDRLILLDTNFRQLPDLMLWMFKPWPTSSFDQYKPNRPIRYIENSRFSGNSPVKRQVSNHFFNRCLTDGKERLTFAVLPSLSIFEKQFQFRESSKNLDGSLVIQYSYKDWIWDQSRKNKALNNELKNRIKSLDTKSIFLKTIERRTEFIDKNKGRLPRLYDPFLSNSYRVRTPISHSFWILCNLLELQTGDNNEYTGQSNYYNRIQDWISNRYQQLNCDKVPLPWETLPRSARRIFLFMFENSRDVRIQSIFKEMDLVYKENDPLSVTWQVTWEQVLKLPLAERALFFIYLKEDCNAFDWIDLLDIFSIHKERSSSLEQKSSSIYKIEELLKELTHNTHLIFNNRFDVVGGVTDIRNRKLKNLGITIGKTRLKTRKVMKRFSETSDFRRRLIKGSMRPRRRKILVWKLFQEKAHSPFFLRLIETPTLFQPSTREFINSERLIIDAEQETNVEFEQELSSSSSLKNNEGLHSSIAARWDTGPIHTGRGLLLVLQSNLRKYLKLPILITLKNFGRIFLFQVPEWNEDWNQWHKESHINCTYDGEEFSDTELPGRWLKEGLQIKIVHPFELKPWHTHKGKQSTVRGKRINLKKNQPQKLRKNNKLEQGEFKAAYLTIWGFQTDIPFGTIQKDPSFWKPIKRELIKTWKNSLSLGTRQINSFCSKLGIFTICRSSLWKDLNPFHRFKAIQENSNQTNGIGNSALPDMKTKYKKKDKPNIRETLKESIPIDNQSHSITNSDNRRVPDTLSGFKSETKFGIYQSNNMMIQKIDKDEPSIKPLHLNKVKIDRRLRNTDLTSSLRFKKQLVDIRRTILRFRISMAKFFDKYLPITIFFQRINRILYNYYVTLMTFQIQLVGVIRDIFENDAKIQESTLVIPNTGRKTLRIDDNQSMRSLSQAYIYENLWGISVRDSLDLNHLLEILKDSEDPKEPDNNEQLDEDSSKDDNKEEQNSEEYNDTLKNGNLPKKKSKYSKSIHDQNNREKEGLVECLDNRDKIIHKYIDKQIKDFTMAQGLFKQLLNLNVNDCKIWLECFDRYNLPLRVWRKIAPYKWRVNPENLNRLEEIERSYFERQDRYGSYKKQDDYSLYTKNPSFRDRIKNLNKRRKYNHLLYSFVDSLQDANIQGSLMWKNAMKQEIRCKNCIKKLITRKGKKSFHQRISNLESKLISKTDLVLWIIADLIETRNAYETRSKFVPKTSILQKNLFHYFPNGQFQRLSIDYGFEQRKIQSDEMLLRERTSHYFIFQWKWKSEALERELQKFKDLISLSSVLENKPDITALCINMGIDLDLLNLFFEKEKGEMLEDLFIVSAHRLSRILDDQILMYKMVSILLKFGNRFKRRLNRNILDGCKPRLSLINRREKERDWSYLYNVEDLLLSRRRRESRFLRSLGITKRVKCKEHLLDSTFQMQEGEESKDSSGTQRIKRFLWPSYRLEELACINRFCFNTSNGSRFAILKIRMYTII</sequence>
<feature type="region of interest" description="Disordered" evidence="2">
    <location>
        <begin position="1151"/>
        <end position="1206"/>
    </location>
</feature>
<feature type="transmembrane region" description="Helical" evidence="1">
    <location>
        <begin position="45"/>
        <end position="72"/>
    </location>
</feature>
<proteinExistence type="inferred from homology"/>
<dbReference type="GO" id="GO:0009706">
    <property type="term" value="C:chloroplast inner membrane"/>
    <property type="evidence" value="ECO:0007669"/>
    <property type="project" value="UniProtKB-SubCell"/>
</dbReference>
<dbReference type="EMBL" id="MH265124">
    <property type="protein sequence ID" value="AXZ96976.1"/>
    <property type="molecule type" value="Genomic_DNA"/>
</dbReference>
<evidence type="ECO:0000256" key="2">
    <source>
        <dbReference type="SAM" id="MobiDB-lite"/>
    </source>
</evidence>
<comment type="function">
    <text evidence="1">Involved in protein precursor import into chloroplasts. May be part of an intermediate translocation complex acting as a protein-conducting channel at the inner envelope.</text>
</comment>
<dbReference type="GO" id="GO:0015031">
    <property type="term" value="P:protein transport"/>
    <property type="evidence" value="ECO:0007669"/>
    <property type="project" value="UniProtKB-KW"/>
</dbReference>
<feature type="compositionally biased region" description="Acidic residues" evidence="2">
    <location>
        <begin position="1160"/>
        <end position="1169"/>
    </location>
</feature>
<keyword evidence="1" id="KW-0812">Transmembrane</keyword>
<evidence type="ECO:0000313" key="3">
    <source>
        <dbReference type="EMBL" id="AXZ96976.1"/>
    </source>
</evidence>
<comment type="subcellular location">
    <subcellularLocation>
        <location evidence="1">Plastid</location>
        <location evidence="1">Chloroplast inner membrane</location>
    </subcellularLocation>
</comment>
<reference evidence="3" key="1">
    <citation type="journal article" date="2018" name="Am. J. Bot.">
        <title>Order-level fern plastome phylogenomics: new insights from Hymenophyllales.</title>
        <authorList>
            <person name="Kuo L.Y."/>
            <person name="Qi X."/>
            <person name="Ma H."/>
            <person name="Li F.W."/>
        </authorList>
    </citation>
    <scope>NUCLEOTIDE SEQUENCE</scope>
</reference>
<dbReference type="PANTHER" id="PTHR33163">
    <property type="entry name" value="PROTEIN TIC 214-RELATED"/>
    <property type="match status" value="1"/>
</dbReference>
<feature type="transmembrane region" description="Helical" evidence="1">
    <location>
        <begin position="78"/>
        <end position="100"/>
    </location>
</feature>
<name>A0A385KP43_9MONI</name>
<feature type="transmembrane region" description="Helical" evidence="1">
    <location>
        <begin position="121"/>
        <end position="140"/>
    </location>
</feature>
<keyword evidence="1" id="KW-1001">Plastid inner membrane</keyword>
<keyword evidence="1" id="KW-0472">Membrane</keyword>
<organism evidence="3">
    <name type="scientific">Hymenophyllum holochilum</name>
    <dbReference type="NCBI Taxonomy" id="2137820"/>
    <lineage>
        <taxon>Eukaryota</taxon>
        <taxon>Viridiplantae</taxon>
        <taxon>Streptophyta</taxon>
        <taxon>Embryophyta</taxon>
        <taxon>Tracheophyta</taxon>
        <taxon>Polypodiopsida</taxon>
        <taxon>Polypodiidae</taxon>
        <taxon>Hymenophyllales</taxon>
        <taxon>Hymenophyllaceae</taxon>
        <taxon>Hymenophylloideae</taxon>
        <taxon>Hymenophyllum</taxon>
    </lineage>
</organism>
<dbReference type="PANTHER" id="PTHR33163:SF43">
    <property type="entry name" value="FAR1 DNA-BINDING DOMAIN PROTEIN"/>
    <property type="match status" value="1"/>
</dbReference>
<keyword evidence="1" id="KW-0653">Protein transport</keyword>
<dbReference type="Pfam" id="PF05758">
    <property type="entry name" value="Ycf1"/>
    <property type="match status" value="2"/>
</dbReference>
<keyword evidence="1" id="KW-1133">Transmembrane helix</keyword>
<dbReference type="InterPro" id="IPR008896">
    <property type="entry name" value="TIC214"/>
</dbReference>
<geneLocation type="chloroplast" evidence="3"/>
<protein>
    <recommendedName>
        <fullName evidence="1">Protein TIC 214</fullName>
    </recommendedName>
    <alternativeName>
        <fullName evidence="1">Translocon at the inner envelope membrane of chloroplasts 214</fullName>
    </alternativeName>
</protein>
<gene>
    <name evidence="3" type="primary">ycf1</name>
    <name evidence="1" type="synonym">TIC214</name>
</gene>
<comment type="subunit">
    <text evidence="1">Part of the Tic complex.</text>
</comment>
<evidence type="ECO:0000256" key="1">
    <source>
        <dbReference type="RuleBase" id="RU364085"/>
    </source>
</evidence>
<keyword evidence="1" id="KW-0813">Transport</keyword>
<feature type="transmembrane region" description="Helical" evidence="1">
    <location>
        <begin position="160"/>
        <end position="181"/>
    </location>
</feature>
<feature type="unsure residue" description="E or Q" evidence="3">
    <location>
        <position position="457"/>
    </location>
</feature>
<keyword evidence="1 3" id="KW-0934">Plastid</keyword>